<sequence length="160" mass="18438">MPIFLVTFSVPYQFSSHTVKLALSPVRCKILLGVDGFALCFELGFWWAAWIYTFPKNAKMLLQLNLFLLTSFAYLLMGLQKHIQVNWTIVFPSRSYDVHFIKKTSFAYLLIGLQKHIQVNWTIVFPGRSYDVHFIKKGVPRGSKMQCSDESIGYKISTTT</sequence>
<keyword evidence="1" id="KW-0812">Transmembrane</keyword>
<gene>
    <name evidence="2" type="ORF">Ccrd_009246</name>
</gene>
<name>A0A103YNE9_CYNCS</name>
<evidence type="ECO:0000313" key="2">
    <source>
        <dbReference type="EMBL" id="KVI12341.1"/>
    </source>
</evidence>
<reference evidence="2 3" key="1">
    <citation type="journal article" date="2016" name="Sci. Rep.">
        <title>The genome sequence of the outbreeding globe artichoke constructed de novo incorporating a phase-aware low-pass sequencing strategy of F1 progeny.</title>
        <authorList>
            <person name="Scaglione D."/>
            <person name="Reyes-Chin-Wo S."/>
            <person name="Acquadro A."/>
            <person name="Froenicke L."/>
            <person name="Portis E."/>
            <person name="Beitel C."/>
            <person name="Tirone M."/>
            <person name="Mauro R."/>
            <person name="Lo Monaco A."/>
            <person name="Mauromicale G."/>
            <person name="Faccioli P."/>
            <person name="Cattivelli L."/>
            <person name="Rieseberg L."/>
            <person name="Michelmore R."/>
            <person name="Lanteri S."/>
        </authorList>
    </citation>
    <scope>NUCLEOTIDE SEQUENCE [LARGE SCALE GENOMIC DNA]</scope>
    <source>
        <strain evidence="2">2C</strain>
    </source>
</reference>
<evidence type="ECO:0000256" key="1">
    <source>
        <dbReference type="SAM" id="Phobius"/>
    </source>
</evidence>
<comment type="caution">
    <text evidence="2">The sequence shown here is derived from an EMBL/GenBank/DDBJ whole genome shotgun (WGS) entry which is preliminary data.</text>
</comment>
<dbReference type="Proteomes" id="UP000243975">
    <property type="component" value="Unassembled WGS sequence"/>
</dbReference>
<accession>A0A103YNE9</accession>
<dbReference type="EMBL" id="LEKV01000006">
    <property type="protein sequence ID" value="KVI12341.1"/>
    <property type="molecule type" value="Genomic_DNA"/>
</dbReference>
<keyword evidence="3" id="KW-1185">Reference proteome</keyword>
<proteinExistence type="predicted"/>
<dbReference type="Gramene" id="KVI12341">
    <property type="protein sequence ID" value="KVI12341"/>
    <property type="gene ID" value="Ccrd_009246"/>
</dbReference>
<protein>
    <submittedName>
        <fullName evidence="2">Uncharacterized protein</fullName>
    </submittedName>
</protein>
<keyword evidence="1" id="KW-0472">Membrane</keyword>
<dbReference type="AlphaFoldDB" id="A0A103YNE9"/>
<feature type="transmembrane region" description="Helical" evidence="1">
    <location>
        <begin position="60"/>
        <end position="79"/>
    </location>
</feature>
<organism evidence="2 3">
    <name type="scientific">Cynara cardunculus var. scolymus</name>
    <name type="common">Globe artichoke</name>
    <name type="synonym">Cynara scolymus</name>
    <dbReference type="NCBI Taxonomy" id="59895"/>
    <lineage>
        <taxon>Eukaryota</taxon>
        <taxon>Viridiplantae</taxon>
        <taxon>Streptophyta</taxon>
        <taxon>Embryophyta</taxon>
        <taxon>Tracheophyta</taxon>
        <taxon>Spermatophyta</taxon>
        <taxon>Magnoliopsida</taxon>
        <taxon>eudicotyledons</taxon>
        <taxon>Gunneridae</taxon>
        <taxon>Pentapetalae</taxon>
        <taxon>asterids</taxon>
        <taxon>campanulids</taxon>
        <taxon>Asterales</taxon>
        <taxon>Asteraceae</taxon>
        <taxon>Carduoideae</taxon>
        <taxon>Cardueae</taxon>
        <taxon>Carduinae</taxon>
        <taxon>Cynara</taxon>
    </lineage>
</organism>
<feature type="transmembrane region" description="Helical" evidence="1">
    <location>
        <begin position="30"/>
        <end position="54"/>
    </location>
</feature>
<evidence type="ECO:0000313" key="3">
    <source>
        <dbReference type="Proteomes" id="UP000243975"/>
    </source>
</evidence>
<keyword evidence="1" id="KW-1133">Transmembrane helix</keyword>